<dbReference type="AlphaFoldDB" id="A0A846H6R3"/>
<dbReference type="Pfam" id="PF06051">
    <property type="entry name" value="DUF928"/>
    <property type="match status" value="1"/>
</dbReference>
<evidence type="ECO:0000313" key="1">
    <source>
        <dbReference type="EMBL" id="NEU72280.1"/>
    </source>
</evidence>
<proteinExistence type="predicted"/>
<dbReference type="Proteomes" id="UP000031549">
    <property type="component" value="Unassembled WGS sequence"/>
</dbReference>
<dbReference type="EMBL" id="JTCM02000009">
    <property type="protein sequence ID" value="NEU72280.1"/>
    <property type="molecule type" value="Genomic_DNA"/>
</dbReference>
<protein>
    <submittedName>
        <fullName evidence="1">DUF928 domain-containing protein</fullName>
    </submittedName>
</protein>
<dbReference type="RefSeq" id="WP_163518671.1">
    <property type="nucleotide sequence ID" value="NZ_JTCM02000009.1"/>
</dbReference>
<name>A0A846H6R3_9CYAN</name>
<reference evidence="1 2" key="1">
    <citation type="journal article" date="2015" name="Genome Announc.">
        <title>Draft Genome Sequence of Cyanobacterium Hassallia byssoidea Strain VB512170, Isolated from Monuments in India.</title>
        <authorList>
            <person name="Singh D."/>
            <person name="Chandrababunaidu M.M."/>
            <person name="Panda A."/>
            <person name="Sen D."/>
            <person name="Bhattacharyya S."/>
            <person name="Adhikary S.P."/>
            <person name="Tripathy S."/>
        </authorList>
    </citation>
    <scope>NUCLEOTIDE SEQUENCE [LARGE SCALE GENOMIC DNA]</scope>
    <source>
        <strain evidence="1 2">VB512170</strain>
    </source>
</reference>
<comment type="caution">
    <text evidence="1">The sequence shown here is derived from an EMBL/GenBank/DDBJ whole genome shotgun (WGS) entry which is preliminary data.</text>
</comment>
<sequence>MQRVLGMKSVVAIVVAIFLLSVGITTAQTQSIPLEQKTPVTPVSRLTPIKYQGTSDRKDGRRIAPTTGTDCLFYGKHRLIALMPANNLALTSSERTKLFFYIPKTPKTSVQALEFVLMDATGQNLYKQTFKVNNKPGIFSLSLPVNSKKPLLKIGEEYQWYFAAICNLSRRYSNIIITTGWLKQIVSNENLTTELNKASPRDRAAIYADEGIWSDSLTTLAELRQKRPDDWQLKNDWQSLLESVDLAKIAQEPLVGELKAE</sequence>
<gene>
    <name evidence="1" type="ORF">PI95_006760</name>
</gene>
<dbReference type="InterPro" id="IPR010328">
    <property type="entry name" value="DUF928"/>
</dbReference>
<accession>A0A846H6R3</accession>
<keyword evidence="2" id="KW-1185">Reference proteome</keyword>
<evidence type="ECO:0000313" key="2">
    <source>
        <dbReference type="Proteomes" id="UP000031549"/>
    </source>
</evidence>
<organism evidence="1 2">
    <name type="scientific">Hassallia byssoidea VB512170</name>
    <dbReference type="NCBI Taxonomy" id="1304833"/>
    <lineage>
        <taxon>Bacteria</taxon>
        <taxon>Bacillati</taxon>
        <taxon>Cyanobacteriota</taxon>
        <taxon>Cyanophyceae</taxon>
        <taxon>Nostocales</taxon>
        <taxon>Tolypothrichaceae</taxon>
        <taxon>Hassallia</taxon>
    </lineage>
</organism>